<protein>
    <submittedName>
        <fullName evidence="2">Uncharacterized protein</fullName>
    </submittedName>
</protein>
<keyword evidence="3" id="KW-1185">Reference proteome</keyword>
<reference evidence="3" key="1">
    <citation type="journal article" date="2016" name="Nature">
        <title>The genome of the seagrass Zostera marina reveals angiosperm adaptation to the sea.</title>
        <authorList>
            <person name="Olsen J.L."/>
            <person name="Rouze P."/>
            <person name="Verhelst B."/>
            <person name="Lin Y.-C."/>
            <person name="Bayer T."/>
            <person name="Collen J."/>
            <person name="Dattolo E."/>
            <person name="De Paoli E."/>
            <person name="Dittami S."/>
            <person name="Maumus F."/>
            <person name="Michel G."/>
            <person name="Kersting A."/>
            <person name="Lauritano C."/>
            <person name="Lohaus R."/>
            <person name="Toepel M."/>
            <person name="Tonon T."/>
            <person name="Vanneste K."/>
            <person name="Amirebrahimi M."/>
            <person name="Brakel J."/>
            <person name="Bostroem C."/>
            <person name="Chovatia M."/>
            <person name="Grimwood J."/>
            <person name="Jenkins J.W."/>
            <person name="Jueterbock A."/>
            <person name="Mraz A."/>
            <person name="Stam W.T."/>
            <person name="Tice H."/>
            <person name="Bornberg-Bauer E."/>
            <person name="Green P.J."/>
            <person name="Pearson G.A."/>
            <person name="Procaccini G."/>
            <person name="Duarte C.M."/>
            <person name="Schmutz J."/>
            <person name="Reusch T.B.H."/>
            <person name="Van de Peer Y."/>
        </authorList>
    </citation>
    <scope>NUCLEOTIDE SEQUENCE [LARGE SCALE GENOMIC DNA]</scope>
    <source>
        <strain evidence="3">cv. Finnish</strain>
    </source>
</reference>
<dbReference type="EMBL" id="LFYR01001351">
    <property type="protein sequence ID" value="KMZ62471.1"/>
    <property type="molecule type" value="Genomic_DNA"/>
</dbReference>
<comment type="caution">
    <text evidence="2">The sequence shown here is derived from an EMBL/GenBank/DDBJ whole genome shotgun (WGS) entry which is preliminary data.</text>
</comment>
<keyword evidence="1" id="KW-0472">Membrane</keyword>
<keyword evidence="1" id="KW-0812">Transmembrane</keyword>
<name>A0A0K9P076_ZOSMR</name>
<evidence type="ECO:0000256" key="1">
    <source>
        <dbReference type="SAM" id="Phobius"/>
    </source>
</evidence>
<dbReference type="AlphaFoldDB" id="A0A0K9P076"/>
<keyword evidence="1" id="KW-1133">Transmembrane helix</keyword>
<dbReference type="OrthoDB" id="2019292at2759"/>
<proteinExistence type="predicted"/>
<dbReference type="OMA" id="MATIMIE"/>
<feature type="transmembrane region" description="Helical" evidence="1">
    <location>
        <begin position="47"/>
        <end position="67"/>
    </location>
</feature>
<sequence length="104" mass="11630">MATIMIENASSPRRRAQATVPQQFPFKKPYGREGFGSLSVLLERHRFLLTTLTLLFFLCTVYLYFAVTLGSDGSCSGITGSEKDRCLSKLLSSHSIDKGKLKFF</sequence>
<dbReference type="PANTHER" id="PTHR34774">
    <property type="entry name" value="EPHRIN-A3 PROTEIN"/>
    <property type="match status" value="1"/>
</dbReference>
<accession>A0A0K9P076</accession>
<evidence type="ECO:0000313" key="2">
    <source>
        <dbReference type="EMBL" id="KMZ62471.1"/>
    </source>
</evidence>
<evidence type="ECO:0000313" key="3">
    <source>
        <dbReference type="Proteomes" id="UP000036987"/>
    </source>
</evidence>
<dbReference type="PANTHER" id="PTHR34774:SF1">
    <property type="entry name" value="EPHRIN-A3 PROTEIN"/>
    <property type="match status" value="1"/>
</dbReference>
<dbReference type="Proteomes" id="UP000036987">
    <property type="component" value="Unassembled WGS sequence"/>
</dbReference>
<gene>
    <name evidence="2" type="ORF">ZOSMA_45G00090</name>
</gene>
<organism evidence="2 3">
    <name type="scientific">Zostera marina</name>
    <name type="common">Eelgrass</name>
    <dbReference type="NCBI Taxonomy" id="29655"/>
    <lineage>
        <taxon>Eukaryota</taxon>
        <taxon>Viridiplantae</taxon>
        <taxon>Streptophyta</taxon>
        <taxon>Embryophyta</taxon>
        <taxon>Tracheophyta</taxon>
        <taxon>Spermatophyta</taxon>
        <taxon>Magnoliopsida</taxon>
        <taxon>Liliopsida</taxon>
        <taxon>Zosteraceae</taxon>
        <taxon>Zostera</taxon>
    </lineage>
</organism>